<proteinExistence type="predicted"/>
<evidence type="ECO:0000313" key="2">
    <source>
        <dbReference type="EMBL" id="PHO18394.1"/>
    </source>
</evidence>
<keyword evidence="1" id="KW-0969">Cilium</keyword>
<dbReference type="EMBL" id="CP032098">
    <property type="protein sequence ID" value="AXX93134.1"/>
    <property type="molecule type" value="Genomic_DNA"/>
</dbReference>
<evidence type="ECO:0000313" key="4">
    <source>
        <dbReference type="Proteomes" id="UP000262712"/>
    </source>
</evidence>
<dbReference type="KEGG" id="amol:AMOL_2181"/>
<keyword evidence="1" id="KW-0282">Flagellum</keyword>
<gene>
    <name evidence="1" type="ORF">AMOL_2181</name>
    <name evidence="2" type="ORF">CPU12_05205</name>
</gene>
<dbReference type="EMBL" id="NXFY01000006">
    <property type="protein sequence ID" value="PHO18394.1"/>
    <property type="molecule type" value="Genomic_DNA"/>
</dbReference>
<organism evidence="2 3">
    <name type="scientific">Malaciobacter molluscorum LMG 25693</name>
    <dbReference type="NCBI Taxonomy" id="870501"/>
    <lineage>
        <taxon>Bacteria</taxon>
        <taxon>Pseudomonadati</taxon>
        <taxon>Campylobacterota</taxon>
        <taxon>Epsilonproteobacteria</taxon>
        <taxon>Campylobacterales</taxon>
        <taxon>Arcobacteraceae</taxon>
        <taxon>Malaciobacter</taxon>
    </lineage>
</organism>
<reference evidence="1 4" key="2">
    <citation type="submission" date="2018-08" db="EMBL/GenBank/DDBJ databases">
        <title>Complete genome of the Arcobacter molluscorum type strain LMG 25693.</title>
        <authorList>
            <person name="Miller W.G."/>
            <person name="Yee E."/>
            <person name="Bono J.L."/>
        </authorList>
    </citation>
    <scope>NUCLEOTIDE SEQUENCE [LARGE SCALE GENOMIC DNA]</scope>
    <source>
        <strain evidence="1 4">CECT 7696</strain>
    </source>
</reference>
<evidence type="ECO:0000313" key="3">
    <source>
        <dbReference type="Proteomes" id="UP000221222"/>
    </source>
</evidence>
<name>A0A2G1DJ04_9BACT</name>
<reference evidence="2 3" key="1">
    <citation type="submission" date="2017-09" db="EMBL/GenBank/DDBJ databases">
        <title>Arcobacter canalis sp. nov., a new species isolated from a water canal contaminated with urban sewage.</title>
        <authorList>
            <person name="Perez-Cataluna A."/>
            <person name="Salas-Masso N."/>
            <person name="Figueras M.J."/>
        </authorList>
    </citation>
    <scope>NUCLEOTIDE SEQUENCE [LARGE SCALE GENOMIC DNA]</scope>
    <source>
        <strain evidence="2 3">F98-3</strain>
    </source>
</reference>
<dbReference type="Proteomes" id="UP000221222">
    <property type="component" value="Unassembled WGS sequence"/>
</dbReference>
<dbReference type="RefSeq" id="WP_099342031.1">
    <property type="nucleotide sequence ID" value="NZ_CP032098.1"/>
</dbReference>
<evidence type="ECO:0000313" key="1">
    <source>
        <dbReference type="EMBL" id="AXX93134.1"/>
    </source>
</evidence>
<sequence>MLRLSLIIALFFINANAIDLIVTKKVINYKAKINVKDLMLRRVDSFKEGYCTPVKLSDLNGTIYQATHYIKKGSILCTKDIKEFQKKSVVFKFGALEIETNGEIIYQNDEYIRIRKRDGKVEKIYKDGRVE</sequence>
<accession>A0A2G1DJ04</accession>
<dbReference type="Proteomes" id="UP000262712">
    <property type="component" value="Chromosome"/>
</dbReference>
<keyword evidence="3" id="KW-1185">Reference proteome</keyword>
<keyword evidence="1" id="KW-0966">Cell projection</keyword>
<protein>
    <submittedName>
        <fullName evidence="1">Flagellar P ring chaperone FlgA</fullName>
    </submittedName>
</protein>
<dbReference type="AlphaFoldDB" id="A0A2G1DJ04"/>